<dbReference type="AlphaFoldDB" id="A0A370R2T4"/>
<evidence type="ECO:0000313" key="1">
    <source>
        <dbReference type="EMBL" id="RDK96726.1"/>
    </source>
</evidence>
<accession>A0A370R2T4</accession>
<comment type="caution">
    <text evidence="1">The sequence shown here is derived from an EMBL/GenBank/DDBJ whole genome shotgun (WGS) entry which is preliminary data.</text>
</comment>
<dbReference type="InterPro" id="IPR010265">
    <property type="entry name" value="Phage_lambda_TipM"/>
</dbReference>
<proteinExistence type="predicted"/>
<sequence>MIETFTWCPRVNTSGDVSYRVRKTQFGDGYAQVSGDGPNPRSRQQEVEFTGGETLVTPIAAFLERHQGWKSFVWQPPLGALGLYRCETWSLTSLGAGKHTLHATFIEAFHP</sequence>
<dbReference type="Proteomes" id="UP000254848">
    <property type="component" value="Unassembled WGS sequence"/>
</dbReference>
<protein>
    <submittedName>
        <fullName evidence="1">Phage-related protein</fullName>
    </submittedName>
</protein>
<name>A0A370R2T4_9GAMM</name>
<reference evidence="1 2" key="1">
    <citation type="submission" date="2018-07" db="EMBL/GenBank/DDBJ databases">
        <title>Genomic Encyclopedia of Type Strains, Phase IV (KMG-IV): sequencing the most valuable type-strain genomes for metagenomic binning, comparative biology and taxonomic classification.</title>
        <authorList>
            <person name="Goeker M."/>
        </authorList>
    </citation>
    <scope>NUCLEOTIDE SEQUENCE [LARGE SCALE GENOMIC DNA]</scope>
    <source>
        <strain evidence="1 2">DSM 103736</strain>
    </source>
</reference>
<organism evidence="1 2">
    <name type="scientific">Enterobacillus tribolii</name>
    <dbReference type="NCBI Taxonomy" id="1487935"/>
    <lineage>
        <taxon>Bacteria</taxon>
        <taxon>Pseudomonadati</taxon>
        <taxon>Pseudomonadota</taxon>
        <taxon>Gammaproteobacteria</taxon>
        <taxon>Enterobacterales</taxon>
        <taxon>Hafniaceae</taxon>
        <taxon>Enterobacillus</taxon>
    </lineage>
</organism>
<dbReference type="EMBL" id="QRAP01000001">
    <property type="protein sequence ID" value="RDK96726.1"/>
    <property type="molecule type" value="Genomic_DNA"/>
</dbReference>
<dbReference type="RefSeq" id="WP_115456520.1">
    <property type="nucleotide sequence ID" value="NZ_QRAP01000001.1"/>
</dbReference>
<gene>
    <name evidence="1" type="ORF">C8D90_101162</name>
</gene>
<dbReference type="Pfam" id="PF05939">
    <property type="entry name" value="Phage_min_tail"/>
    <property type="match status" value="1"/>
</dbReference>
<evidence type="ECO:0000313" key="2">
    <source>
        <dbReference type="Proteomes" id="UP000254848"/>
    </source>
</evidence>
<keyword evidence="2" id="KW-1185">Reference proteome</keyword>
<dbReference type="OrthoDB" id="8607203at2"/>